<keyword evidence="1 5" id="KW-0474">Menaquinone biosynthesis</keyword>
<keyword evidence="2 5" id="KW-0436">Ligase</keyword>
<evidence type="ECO:0000313" key="8">
    <source>
        <dbReference type="EMBL" id="SDY02992.1"/>
    </source>
</evidence>
<dbReference type="Pfam" id="PF13193">
    <property type="entry name" value="AMP-binding_C"/>
    <property type="match status" value="1"/>
</dbReference>
<dbReference type="SUPFAM" id="SSF56801">
    <property type="entry name" value="Acetyl-CoA synthetase-like"/>
    <property type="match status" value="1"/>
</dbReference>
<organism evidence="8 9">
    <name type="scientific">Salimicrobium album</name>
    <dbReference type="NCBI Taxonomy" id="50717"/>
    <lineage>
        <taxon>Bacteria</taxon>
        <taxon>Bacillati</taxon>
        <taxon>Bacillota</taxon>
        <taxon>Bacilli</taxon>
        <taxon>Bacillales</taxon>
        <taxon>Bacillaceae</taxon>
        <taxon>Salimicrobium</taxon>
    </lineage>
</organism>
<keyword evidence="9" id="KW-1185">Reference proteome</keyword>
<keyword evidence="3 5" id="KW-0547">Nucleotide-binding</keyword>
<comment type="caution">
    <text evidence="8">The sequence shown here is derived from an EMBL/GenBank/DDBJ whole genome shotgun (WGS) entry which is preliminary data.</text>
</comment>
<dbReference type="InterPro" id="IPR025110">
    <property type="entry name" value="AMP-bd_C"/>
</dbReference>
<evidence type="ECO:0000256" key="2">
    <source>
        <dbReference type="ARBA" id="ARBA00022598"/>
    </source>
</evidence>
<comment type="catalytic activity">
    <reaction evidence="5">
        <text>2-succinylbenzoate + ATP + CoA = 2-succinylbenzoyl-CoA + AMP + diphosphate</text>
        <dbReference type="Rhea" id="RHEA:17009"/>
        <dbReference type="ChEBI" id="CHEBI:18325"/>
        <dbReference type="ChEBI" id="CHEBI:30616"/>
        <dbReference type="ChEBI" id="CHEBI:33019"/>
        <dbReference type="ChEBI" id="CHEBI:57287"/>
        <dbReference type="ChEBI" id="CHEBI:57364"/>
        <dbReference type="ChEBI" id="CHEBI:456215"/>
        <dbReference type="EC" id="6.2.1.26"/>
    </reaction>
</comment>
<feature type="domain" description="AMP-dependent synthetase/ligase" evidence="6">
    <location>
        <begin position="10"/>
        <end position="347"/>
    </location>
</feature>
<dbReference type="InterPro" id="IPR042099">
    <property type="entry name" value="ANL_N_sf"/>
</dbReference>
<reference evidence="8 9" key="1">
    <citation type="submission" date="2016-10" db="EMBL/GenBank/DDBJ databases">
        <authorList>
            <person name="Varghese N."/>
            <person name="Submissions S."/>
        </authorList>
    </citation>
    <scope>NUCLEOTIDE SEQUENCE [LARGE SCALE GENOMIC DNA]</scope>
    <source>
        <strain evidence="8 9">DSM 20748</strain>
    </source>
</reference>
<dbReference type="PANTHER" id="PTHR43767">
    <property type="entry name" value="LONG-CHAIN-FATTY-ACID--COA LIGASE"/>
    <property type="match status" value="1"/>
</dbReference>
<dbReference type="Pfam" id="PF00501">
    <property type="entry name" value="AMP-binding"/>
    <property type="match status" value="1"/>
</dbReference>
<proteinExistence type="inferred from homology"/>
<dbReference type="InterPro" id="IPR000873">
    <property type="entry name" value="AMP-dep_synth/lig_dom"/>
</dbReference>
<name>A0A1H3GI01_9BACI</name>
<dbReference type="EMBL" id="FNOS01000004">
    <property type="protein sequence ID" value="SDY02992.1"/>
    <property type="molecule type" value="Genomic_DNA"/>
</dbReference>
<keyword evidence="4 5" id="KW-0067">ATP-binding</keyword>
<accession>A0A1H3GI01</accession>
<dbReference type="NCBIfam" id="TIGR01923">
    <property type="entry name" value="menE"/>
    <property type="match status" value="1"/>
</dbReference>
<sequence>MTTMPHWLSKQAFLQPEYPAVDFPDGSCITFAELEERCKRKAAALSFHGVKEKDHIAILSSNRVSFIESVFALSYLGARAVLLNTRLTIRELDYQIHDGDVKAIIYEAAQEEKVEALTAGDVSPLPFHTLTGDYTMPEMKERIDLEDVFTLMYTSGTTGAPKAVLHTYGNHWHSAISSALNLGMERGDKWILNLPMFHVSGFSTLMKGVIYGMTIEHHARFDAQEVVESIKQRGATMVSGVSVMLEELVEVFDRDDIPGSFRCFLLGGGPATEKLLNRAASLGIPVFQTYGMTETTSQIATLAPADATRKLGSAGKALATASLHINAAEGEIGEILVAGPMVSGGYYKRDREEGLLFATGDMGYFDEEGFLYLAGRKKEMIISGGENIYPAEIENVLVQVPGVSGAAVTGMKDEKWGEVPAAFLTGKDIKRDEILQYCERHLARYKHPAYVYRVAELPRNASNKVLKYKLTEMVKAGECDEIE</sequence>
<evidence type="ECO:0000313" key="9">
    <source>
        <dbReference type="Proteomes" id="UP000198647"/>
    </source>
</evidence>
<dbReference type="InterPro" id="IPR010192">
    <property type="entry name" value="MenE"/>
</dbReference>
<dbReference type="InterPro" id="IPR020845">
    <property type="entry name" value="AMP-binding_CS"/>
</dbReference>
<dbReference type="GO" id="GO:0016874">
    <property type="term" value="F:ligase activity"/>
    <property type="evidence" value="ECO:0007669"/>
    <property type="project" value="UniProtKB-KW"/>
</dbReference>
<dbReference type="Gene3D" id="3.30.300.30">
    <property type="match status" value="1"/>
</dbReference>
<dbReference type="HAMAP" id="MF_00731">
    <property type="entry name" value="MenE"/>
    <property type="match status" value="1"/>
</dbReference>
<evidence type="ECO:0000256" key="5">
    <source>
        <dbReference type="HAMAP-Rule" id="MF_00731"/>
    </source>
</evidence>
<comment type="similarity">
    <text evidence="5">Belongs to the ATP-dependent AMP-binding enzyme family. MenE subfamily.</text>
</comment>
<gene>
    <name evidence="5" type="primary">menE</name>
    <name evidence="8" type="ORF">SAMN04488081_1946</name>
</gene>
<dbReference type="EC" id="6.2.1.26" evidence="5"/>
<comment type="pathway">
    <text evidence="5">Quinol/quinone metabolism; 1,4-dihydroxy-2-naphthoate biosynthesis; 1,4-dihydroxy-2-naphthoate from chorismate: step 5/7.</text>
</comment>
<comment type="function">
    <text evidence="5">Converts 2-succinylbenzoate (OSB) to 2-succinylbenzoyl-CoA (OSB-CoA).</text>
</comment>
<evidence type="ECO:0000259" key="7">
    <source>
        <dbReference type="Pfam" id="PF13193"/>
    </source>
</evidence>
<dbReference type="PROSITE" id="PS00455">
    <property type="entry name" value="AMP_BINDING"/>
    <property type="match status" value="1"/>
</dbReference>
<feature type="domain" description="AMP-binding enzyme C-terminal" evidence="7">
    <location>
        <begin position="392"/>
        <end position="464"/>
    </location>
</feature>
<evidence type="ECO:0000256" key="1">
    <source>
        <dbReference type="ARBA" id="ARBA00022428"/>
    </source>
</evidence>
<dbReference type="PANTHER" id="PTHR43767:SF1">
    <property type="entry name" value="NONRIBOSOMAL PEPTIDE SYNTHASE PES1 (EUROFUNG)-RELATED"/>
    <property type="match status" value="1"/>
</dbReference>
<dbReference type="Gene3D" id="3.40.50.12780">
    <property type="entry name" value="N-terminal domain of ligase-like"/>
    <property type="match status" value="1"/>
</dbReference>
<dbReference type="InterPro" id="IPR045851">
    <property type="entry name" value="AMP-bd_C_sf"/>
</dbReference>
<protein>
    <recommendedName>
        <fullName evidence="5">2-succinylbenzoate--CoA ligase</fullName>
        <ecNumber evidence="5">6.2.1.26</ecNumber>
    </recommendedName>
    <alternativeName>
        <fullName evidence="5">o-succinylbenzoyl-CoA synthetase</fullName>
        <shortName evidence="5">OSB-CoA synthetase</shortName>
    </alternativeName>
</protein>
<dbReference type="NCBIfam" id="NF002966">
    <property type="entry name" value="PRK03640.1"/>
    <property type="match status" value="1"/>
</dbReference>
<dbReference type="RefSeq" id="WP_093107422.1">
    <property type="nucleotide sequence ID" value="NZ_FNOS01000004.1"/>
</dbReference>
<dbReference type="InterPro" id="IPR050237">
    <property type="entry name" value="ATP-dep_AMP-bd_enzyme"/>
</dbReference>
<dbReference type="Proteomes" id="UP000198647">
    <property type="component" value="Unassembled WGS sequence"/>
</dbReference>
<evidence type="ECO:0000256" key="4">
    <source>
        <dbReference type="ARBA" id="ARBA00022840"/>
    </source>
</evidence>
<comment type="pathway">
    <text evidence="5">Quinol/quinone metabolism; menaquinone biosynthesis.</text>
</comment>
<evidence type="ECO:0000259" key="6">
    <source>
        <dbReference type="Pfam" id="PF00501"/>
    </source>
</evidence>
<evidence type="ECO:0000256" key="3">
    <source>
        <dbReference type="ARBA" id="ARBA00022741"/>
    </source>
</evidence>